<dbReference type="PROSITE" id="PS50253">
    <property type="entry name" value="COX3"/>
    <property type="match status" value="1"/>
</dbReference>
<dbReference type="EMBL" id="JALGRD010000003">
    <property type="protein sequence ID" value="MCJ0972935.1"/>
    <property type="molecule type" value="Genomic_DNA"/>
</dbReference>
<dbReference type="InterPro" id="IPR024791">
    <property type="entry name" value="Cyt_c/ubiquinol_Oxase_su3"/>
</dbReference>
<dbReference type="Gene3D" id="1.20.120.80">
    <property type="entry name" value="Cytochrome c oxidase, subunit III, four-helix bundle"/>
    <property type="match status" value="1"/>
</dbReference>
<evidence type="ECO:0000256" key="1">
    <source>
        <dbReference type="ARBA" id="ARBA00004141"/>
    </source>
</evidence>
<keyword evidence="5 7" id="KW-0472">Membrane</keyword>
<dbReference type="RefSeq" id="WP_243605114.1">
    <property type="nucleotide sequence ID" value="NZ_JALGRD010000003.1"/>
</dbReference>
<dbReference type="GO" id="GO:0004129">
    <property type="term" value="F:cytochrome-c oxidase activity"/>
    <property type="evidence" value="ECO:0007669"/>
    <property type="project" value="InterPro"/>
</dbReference>
<evidence type="ECO:0000256" key="6">
    <source>
        <dbReference type="RuleBase" id="RU003376"/>
    </source>
</evidence>
<feature type="transmembrane region" description="Helical" evidence="7">
    <location>
        <begin position="96"/>
        <end position="116"/>
    </location>
</feature>
<dbReference type="GO" id="GO:0019646">
    <property type="term" value="P:aerobic electron transport chain"/>
    <property type="evidence" value="ECO:0007669"/>
    <property type="project" value="InterPro"/>
</dbReference>
<evidence type="ECO:0000313" key="10">
    <source>
        <dbReference type="Proteomes" id="UP001139682"/>
    </source>
</evidence>
<name>A0A9X2ARV0_9GAMM</name>
<evidence type="ECO:0000256" key="4">
    <source>
        <dbReference type="ARBA" id="ARBA00022989"/>
    </source>
</evidence>
<proteinExistence type="inferred from homology"/>
<accession>A0A9X2ARV0</accession>
<dbReference type="AlphaFoldDB" id="A0A9X2ARV0"/>
<evidence type="ECO:0000256" key="5">
    <source>
        <dbReference type="ARBA" id="ARBA00023136"/>
    </source>
</evidence>
<organism evidence="9 10">
    <name type="scientific">Stutzerimonas marianensis</name>
    <dbReference type="NCBI Taxonomy" id="2929513"/>
    <lineage>
        <taxon>Bacteria</taxon>
        <taxon>Pseudomonadati</taxon>
        <taxon>Pseudomonadota</taxon>
        <taxon>Gammaproteobacteria</taxon>
        <taxon>Pseudomonadales</taxon>
        <taxon>Pseudomonadaceae</taxon>
        <taxon>Stutzerimonas</taxon>
    </lineage>
</organism>
<feature type="domain" description="Heme-copper oxidase subunit III family profile" evidence="8">
    <location>
        <begin position="24"/>
        <end position="213"/>
    </location>
</feature>
<dbReference type="GO" id="GO:0005886">
    <property type="term" value="C:plasma membrane"/>
    <property type="evidence" value="ECO:0007669"/>
    <property type="project" value="UniProtKB-SubCell"/>
</dbReference>
<evidence type="ECO:0000256" key="7">
    <source>
        <dbReference type="SAM" id="Phobius"/>
    </source>
</evidence>
<evidence type="ECO:0000256" key="3">
    <source>
        <dbReference type="ARBA" id="ARBA00022692"/>
    </source>
</evidence>
<keyword evidence="4 7" id="KW-1133">Transmembrane helix</keyword>
<evidence type="ECO:0000313" key="9">
    <source>
        <dbReference type="EMBL" id="MCJ0972935.1"/>
    </source>
</evidence>
<dbReference type="InterPro" id="IPR013833">
    <property type="entry name" value="Cyt_c_oxidase_su3_a-hlx"/>
</dbReference>
<keyword evidence="10" id="KW-1185">Reference proteome</keyword>
<dbReference type="PANTHER" id="PTHR11403:SF6">
    <property type="entry name" value="NITRIC OXIDE REDUCTASE SUBUNIT E"/>
    <property type="match status" value="1"/>
</dbReference>
<comment type="similarity">
    <text evidence="2 6">Belongs to the cytochrome c oxidase subunit 3 family.</text>
</comment>
<dbReference type="Proteomes" id="UP001139682">
    <property type="component" value="Unassembled WGS sequence"/>
</dbReference>
<feature type="transmembrane region" description="Helical" evidence="7">
    <location>
        <begin position="192"/>
        <end position="212"/>
    </location>
</feature>
<feature type="transmembrane region" description="Helical" evidence="7">
    <location>
        <begin position="64"/>
        <end position="84"/>
    </location>
</feature>
<evidence type="ECO:0000256" key="2">
    <source>
        <dbReference type="ARBA" id="ARBA00010581"/>
    </source>
</evidence>
<comment type="caution">
    <text evidence="9">The sequence shown here is derived from an EMBL/GenBank/DDBJ whole genome shotgun (WGS) entry which is preliminary data.</text>
</comment>
<dbReference type="SUPFAM" id="SSF81452">
    <property type="entry name" value="Cytochrome c oxidase subunit III-like"/>
    <property type="match status" value="1"/>
</dbReference>
<evidence type="ECO:0000259" key="8">
    <source>
        <dbReference type="PROSITE" id="PS50253"/>
    </source>
</evidence>
<dbReference type="InterPro" id="IPR035973">
    <property type="entry name" value="Cyt_c_oxidase_su3-like_sf"/>
</dbReference>
<gene>
    <name evidence="9" type="ORF">MST27_06095</name>
</gene>
<reference evidence="9" key="1">
    <citation type="submission" date="2022-03" db="EMBL/GenBank/DDBJ databases">
        <title>Pseudomonas marianensis sp. nov., a marine bacterium isolated from deep-sea sediments of the Mariana Trench.</title>
        <authorList>
            <person name="Wei Y."/>
        </authorList>
    </citation>
    <scope>NUCLEOTIDE SEQUENCE</scope>
    <source>
        <strain evidence="9">PS1</strain>
    </source>
</reference>
<protein>
    <submittedName>
        <fullName evidence="9">Cytochrome c oxidase subunit 3</fullName>
    </submittedName>
</protein>
<comment type="subcellular location">
    <subcellularLocation>
        <location evidence="6">Cell membrane</location>
        <topology evidence="6">Multi-pass membrane protein</topology>
    </subcellularLocation>
    <subcellularLocation>
        <location evidence="1">Membrane</location>
        <topology evidence="1">Multi-pass membrane protein</topology>
    </subcellularLocation>
</comment>
<feature type="transmembrane region" description="Helical" evidence="7">
    <location>
        <begin position="147"/>
        <end position="171"/>
    </location>
</feature>
<keyword evidence="3 6" id="KW-0812">Transmembrane</keyword>
<dbReference type="Pfam" id="PF00510">
    <property type="entry name" value="COX3"/>
    <property type="match status" value="1"/>
</dbReference>
<sequence>MDARKGYLAEHFSTAAQQREATYLGMWLFLATEVMMFGALFLVIGYYRLQYPEPVAEAVRHLHFVLAGFNSVLLLTGSLCMSLVVRAARQREDRHVQIWLAVAALLGLGFLAVKGFEYAWEYREGLLPGSPNPSPLEDPASRLYMVIYLYSTALHALHVAIAVVLALGMAVRIRLGHMKLPERALTLEMAGLYWHLVDVIWILLYPTLYLLGRPA</sequence>
<dbReference type="InterPro" id="IPR000298">
    <property type="entry name" value="Cyt_c_oxidase-like_su3"/>
</dbReference>
<dbReference type="PANTHER" id="PTHR11403">
    <property type="entry name" value="CYTOCHROME C OXIDASE SUBUNIT III"/>
    <property type="match status" value="1"/>
</dbReference>
<feature type="transmembrane region" description="Helical" evidence="7">
    <location>
        <begin position="21"/>
        <end position="44"/>
    </location>
</feature>